<dbReference type="EMBL" id="GBXM01044302">
    <property type="protein sequence ID" value="JAH64275.1"/>
    <property type="molecule type" value="Transcribed_RNA"/>
</dbReference>
<evidence type="ECO:0000313" key="1">
    <source>
        <dbReference type="EMBL" id="JAH64275.1"/>
    </source>
</evidence>
<dbReference type="AlphaFoldDB" id="A0A0E9UGB2"/>
<reference evidence="1" key="2">
    <citation type="journal article" date="2015" name="Fish Shellfish Immunol.">
        <title>Early steps in the European eel (Anguilla anguilla)-Vibrio vulnificus interaction in the gills: Role of the RtxA13 toxin.</title>
        <authorList>
            <person name="Callol A."/>
            <person name="Pajuelo D."/>
            <person name="Ebbesson L."/>
            <person name="Teles M."/>
            <person name="MacKenzie S."/>
            <person name="Amaro C."/>
        </authorList>
    </citation>
    <scope>NUCLEOTIDE SEQUENCE</scope>
</reference>
<accession>A0A0E9UGB2</accession>
<proteinExistence type="predicted"/>
<reference evidence="1" key="1">
    <citation type="submission" date="2014-11" db="EMBL/GenBank/DDBJ databases">
        <authorList>
            <person name="Amaro Gonzalez C."/>
        </authorList>
    </citation>
    <scope>NUCLEOTIDE SEQUENCE</scope>
</reference>
<organism evidence="1">
    <name type="scientific">Anguilla anguilla</name>
    <name type="common">European freshwater eel</name>
    <name type="synonym">Muraena anguilla</name>
    <dbReference type="NCBI Taxonomy" id="7936"/>
    <lineage>
        <taxon>Eukaryota</taxon>
        <taxon>Metazoa</taxon>
        <taxon>Chordata</taxon>
        <taxon>Craniata</taxon>
        <taxon>Vertebrata</taxon>
        <taxon>Euteleostomi</taxon>
        <taxon>Actinopterygii</taxon>
        <taxon>Neopterygii</taxon>
        <taxon>Teleostei</taxon>
        <taxon>Anguilliformes</taxon>
        <taxon>Anguillidae</taxon>
        <taxon>Anguilla</taxon>
    </lineage>
</organism>
<protein>
    <submittedName>
        <fullName evidence="1">Uncharacterized protein</fullName>
    </submittedName>
</protein>
<name>A0A0E9UGB2_ANGAN</name>
<sequence>MLLLVRCSFQNHSISRTGFQQKKVSWTCFVTFFGSFFKII</sequence>